<keyword evidence="3" id="KW-1185">Reference proteome</keyword>
<dbReference type="InterPro" id="IPR025948">
    <property type="entry name" value="HTH-like_dom"/>
</dbReference>
<organism evidence="2 3">
    <name type="scientific">Brevibacillus thermoruber</name>
    <dbReference type="NCBI Taxonomy" id="33942"/>
    <lineage>
        <taxon>Bacteria</taxon>
        <taxon>Bacillati</taxon>
        <taxon>Bacillota</taxon>
        <taxon>Bacilli</taxon>
        <taxon>Bacillales</taxon>
        <taxon>Paenibacillaceae</taxon>
        <taxon>Brevibacillus</taxon>
    </lineage>
</organism>
<dbReference type="EMBL" id="JAPYYP010000102">
    <property type="protein sequence ID" value="MDA5111148.1"/>
    <property type="molecule type" value="Genomic_DNA"/>
</dbReference>
<comment type="caution">
    <text evidence="2">The sequence shown here is derived from an EMBL/GenBank/DDBJ whole genome shotgun (WGS) entry which is preliminary data.</text>
</comment>
<dbReference type="PANTHER" id="PTHR46889">
    <property type="entry name" value="TRANSPOSASE INSF FOR INSERTION SEQUENCE IS3B-RELATED"/>
    <property type="match status" value="1"/>
</dbReference>
<evidence type="ECO:0000313" key="2">
    <source>
        <dbReference type="EMBL" id="MDA5111148.1"/>
    </source>
</evidence>
<protein>
    <submittedName>
        <fullName evidence="2">IS3 family transposase</fullName>
    </submittedName>
</protein>
<feature type="domain" description="HTH-like" evidence="1">
    <location>
        <begin position="54"/>
        <end position="111"/>
    </location>
</feature>
<dbReference type="RefSeq" id="WP_051968138.1">
    <property type="nucleotide sequence ID" value="NZ_JAPYYP010000102.1"/>
</dbReference>
<dbReference type="Proteomes" id="UP001151071">
    <property type="component" value="Unassembled WGS sequence"/>
</dbReference>
<evidence type="ECO:0000313" key="3">
    <source>
        <dbReference type="Proteomes" id="UP001151071"/>
    </source>
</evidence>
<dbReference type="PANTHER" id="PTHR46889:SF4">
    <property type="entry name" value="TRANSPOSASE INSO FOR INSERTION SEQUENCE ELEMENT IS911B-RELATED"/>
    <property type="match status" value="1"/>
</dbReference>
<dbReference type="AlphaFoldDB" id="A0A9X3TV77"/>
<proteinExistence type="predicted"/>
<sequence>MKKQKEQSGSYSIIHDMMGTYSVSLLCSVAGVLRSGFYKWVKQQQNPSRKMVEDEKLKEMIRECHQEVNGIYGYPRVTVWLTQRYGIYVNRKRVYRLMKEMGIQAHIRRKRKFFGRKEQVVISENKLNRDFIASRPNEKWVTDIIESVKSFV</sequence>
<reference evidence="2" key="1">
    <citation type="submission" date="2022-12" db="EMBL/GenBank/DDBJ databases">
        <title>Draft genome sequence of the thermophilic strain Brevibacillus thermoruber HT42, isolated from Los Humeros, Puebla, Mexico, with biotechnological potential.</title>
        <authorList>
            <person name="Lara Sanchez J."/>
            <person name="Solis Palacios R."/>
            <person name="Bustos Baena A.S."/>
            <person name="Ruz Baez A.E."/>
            <person name="Espinosa Luna G."/>
            <person name="Oliart Ros R.M."/>
        </authorList>
    </citation>
    <scope>NUCLEOTIDE SEQUENCE</scope>
    <source>
        <strain evidence="2">HT42</strain>
    </source>
</reference>
<name>A0A9X3TV77_9BACL</name>
<evidence type="ECO:0000259" key="1">
    <source>
        <dbReference type="Pfam" id="PF13276"/>
    </source>
</evidence>
<gene>
    <name evidence="2" type="ORF">O3V59_22750</name>
</gene>
<dbReference type="Pfam" id="PF13276">
    <property type="entry name" value="HTH_21"/>
    <property type="match status" value="1"/>
</dbReference>
<dbReference type="InterPro" id="IPR050900">
    <property type="entry name" value="Transposase_IS3/IS150/IS904"/>
</dbReference>
<accession>A0A9X3TV77</accession>